<feature type="transmembrane region" description="Helical" evidence="7">
    <location>
        <begin position="280"/>
        <end position="307"/>
    </location>
</feature>
<evidence type="ECO:0000256" key="3">
    <source>
        <dbReference type="ARBA" id="ARBA00022692"/>
    </source>
</evidence>
<dbReference type="GO" id="GO:0005886">
    <property type="term" value="C:plasma membrane"/>
    <property type="evidence" value="ECO:0007669"/>
    <property type="project" value="UniProtKB-SubCell"/>
</dbReference>
<dbReference type="InterPro" id="IPR003838">
    <property type="entry name" value="ABC3_permease_C"/>
</dbReference>
<dbReference type="Pfam" id="PF12704">
    <property type="entry name" value="MacB_PCD"/>
    <property type="match status" value="1"/>
</dbReference>
<dbReference type="AlphaFoldDB" id="A0A1F5V6C1"/>
<evidence type="ECO:0000259" key="8">
    <source>
        <dbReference type="Pfam" id="PF02687"/>
    </source>
</evidence>
<feature type="transmembrane region" description="Helical" evidence="7">
    <location>
        <begin position="328"/>
        <end position="357"/>
    </location>
</feature>
<evidence type="ECO:0000313" key="11">
    <source>
        <dbReference type="Proteomes" id="UP000178943"/>
    </source>
</evidence>
<feature type="transmembrane region" description="Helical" evidence="7">
    <location>
        <begin position="21"/>
        <end position="42"/>
    </location>
</feature>
<reference evidence="10 11" key="1">
    <citation type="journal article" date="2016" name="Nat. Commun.">
        <title>Thousands of microbial genomes shed light on interconnected biogeochemical processes in an aquifer system.</title>
        <authorList>
            <person name="Anantharaman K."/>
            <person name="Brown C.T."/>
            <person name="Hug L.A."/>
            <person name="Sharon I."/>
            <person name="Castelle C.J."/>
            <person name="Probst A.J."/>
            <person name="Thomas B.C."/>
            <person name="Singh A."/>
            <person name="Wilkins M.J."/>
            <person name="Karaoz U."/>
            <person name="Brodie E.L."/>
            <person name="Williams K.H."/>
            <person name="Hubbard S.S."/>
            <person name="Banfield J.F."/>
        </authorList>
    </citation>
    <scope>NUCLEOTIDE SEQUENCE [LARGE SCALE GENOMIC DNA]</scope>
</reference>
<dbReference type="InterPro" id="IPR050250">
    <property type="entry name" value="Macrolide_Exporter_MacB"/>
</dbReference>
<comment type="caution">
    <text evidence="10">The sequence shown here is derived from an EMBL/GenBank/DDBJ whole genome shotgun (WGS) entry which is preliminary data.</text>
</comment>
<evidence type="ECO:0000256" key="6">
    <source>
        <dbReference type="ARBA" id="ARBA00038076"/>
    </source>
</evidence>
<feature type="transmembrane region" description="Helical" evidence="7">
    <location>
        <begin position="369"/>
        <end position="389"/>
    </location>
</feature>
<evidence type="ECO:0008006" key="12">
    <source>
        <dbReference type="Google" id="ProtNLM"/>
    </source>
</evidence>
<sequence length="406" mass="45336">MYIREGIAIALSALWNNKLRSFFTLLGNIIAVASIIIVVSMIQGMDAKVADIFTKRGADVFYVRKSEPSFSHSEERKSRYNPDLAPEDAEALKKQCPSIEYVVSAHNANGKIRHRETVLENAWVNGRSWEYAFVENMDIEEGRHFSQYEDLRARYVAVIGADIKDKLFKGANPVGKNVYIKGKKFKVIGVVQQRGMLLGNSQDEFVAIPMSTFRKIFGPQRESFYMMVKPNSPAFLNKAMDEATVVMRVRHKLKPKQDNDFGIFTSDAFINMYQNATRGIYSALVGVVALALIVGGVVIMNIMLMVVTERTREIGIRKAIGAKRRDVLWQFLVESLTLSIAGGIAGIIVGIILAIVISEAVALPYIIKVWSMVIALITVFIVGIIFGLYPANKAAMLNPIEALRYE</sequence>
<protein>
    <recommendedName>
        <fullName evidence="12">Multidrug ABC transporter substrate-binding protein</fullName>
    </recommendedName>
</protein>
<dbReference type="STRING" id="1817863.A2Y62_21040"/>
<gene>
    <name evidence="10" type="ORF">A2Y62_21040</name>
</gene>
<keyword evidence="2" id="KW-1003">Cell membrane</keyword>
<dbReference type="InterPro" id="IPR025857">
    <property type="entry name" value="MacB_PCD"/>
</dbReference>
<name>A0A1F5V6C1_9BACT</name>
<keyword evidence="5 7" id="KW-0472">Membrane</keyword>
<dbReference type="Proteomes" id="UP000178943">
    <property type="component" value="Unassembled WGS sequence"/>
</dbReference>
<feature type="domain" description="ABC3 transporter permease C-terminal" evidence="8">
    <location>
        <begin position="287"/>
        <end position="399"/>
    </location>
</feature>
<accession>A0A1F5V6C1</accession>
<evidence type="ECO:0000256" key="7">
    <source>
        <dbReference type="SAM" id="Phobius"/>
    </source>
</evidence>
<feature type="domain" description="MacB-like periplasmic core" evidence="9">
    <location>
        <begin position="21"/>
        <end position="243"/>
    </location>
</feature>
<organism evidence="10 11">
    <name type="scientific">Candidatus Fischerbacteria bacterium RBG_13_37_8</name>
    <dbReference type="NCBI Taxonomy" id="1817863"/>
    <lineage>
        <taxon>Bacteria</taxon>
        <taxon>Candidatus Fischeribacteriota</taxon>
    </lineage>
</organism>
<keyword evidence="4 7" id="KW-1133">Transmembrane helix</keyword>
<comment type="subcellular location">
    <subcellularLocation>
        <location evidence="1">Cell membrane</location>
        <topology evidence="1">Multi-pass membrane protein</topology>
    </subcellularLocation>
</comment>
<dbReference type="PANTHER" id="PTHR30572">
    <property type="entry name" value="MEMBRANE COMPONENT OF TRANSPORTER-RELATED"/>
    <property type="match status" value="1"/>
</dbReference>
<evidence type="ECO:0000256" key="5">
    <source>
        <dbReference type="ARBA" id="ARBA00023136"/>
    </source>
</evidence>
<proteinExistence type="inferred from homology"/>
<dbReference type="EMBL" id="MFGW01000226">
    <property type="protein sequence ID" value="OGF58977.1"/>
    <property type="molecule type" value="Genomic_DNA"/>
</dbReference>
<dbReference type="Pfam" id="PF02687">
    <property type="entry name" value="FtsX"/>
    <property type="match status" value="1"/>
</dbReference>
<evidence type="ECO:0000256" key="1">
    <source>
        <dbReference type="ARBA" id="ARBA00004651"/>
    </source>
</evidence>
<evidence type="ECO:0000313" key="10">
    <source>
        <dbReference type="EMBL" id="OGF58977.1"/>
    </source>
</evidence>
<dbReference type="GO" id="GO:0022857">
    <property type="term" value="F:transmembrane transporter activity"/>
    <property type="evidence" value="ECO:0007669"/>
    <property type="project" value="TreeGrafter"/>
</dbReference>
<comment type="similarity">
    <text evidence="6">Belongs to the ABC-4 integral membrane protein family.</text>
</comment>
<evidence type="ECO:0000259" key="9">
    <source>
        <dbReference type="Pfam" id="PF12704"/>
    </source>
</evidence>
<keyword evidence="3 7" id="KW-0812">Transmembrane</keyword>
<dbReference type="PANTHER" id="PTHR30572:SF4">
    <property type="entry name" value="ABC TRANSPORTER PERMEASE YTRF"/>
    <property type="match status" value="1"/>
</dbReference>
<evidence type="ECO:0000256" key="4">
    <source>
        <dbReference type="ARBA" id="ARBA00022989"/>
    </source>
</evidence>
<evidence type="ECO:0000256" key="2">
    <source>
        <dbReference type="ARBA" id="ARBA00022475"/>
    </source>
</evidence>